<dbReference type="PANTHER" id="PTHR42305:SF1">
    <property type="entry name" value="MEMBRANE PROTEIN RV1733C-RELATED"/>
    <property type="match status" value="1"/>
</dbReference>
<comment type="caution">
    <text evidence="2">The sequence shown here is derived from an EMBL/GenBank/DDBJ whole genome shotgun (WGS) entry which is preliminary data.</text>
</comment>
<proteinExistence type="predicted"/>
<dbReference type="PANTHER" id="PTHR42305">
    <property type="entry name" value="MEMBRANE PROTEIN RV1733C-RELATED"/>
    <property type="match status" value="1"/>
</dbReference>
<feature type="transmembrane region" description="Helical" evidence="1">
    <location>
        <begin position="143"/>
        <end position="165"/>
    </location>
</feature>
<gene>
    <name evidence="2" type="ORF">GCM10009549_18350</name>
</gene>
<keyword evidence="3" id="KW-1185">Reference proteome</keyword>
<dbReference type="RefSeq" id="WP_344048822.1">
    <property type="nucleotide sequence ID" value="NZ_BAAAHG010000010.1"/>
</dbReference>
<evidence type="ECO:0000313" key="3">
    <source>
        <dbReference type="Proteomes" id="UP001501005"/>
    </source>
</evidence>
<dbReference type="Proteomes" id="UP001501005">
    <property type="component" value="Unassembled WGS sequence"/>
</dbReference>
<organism evidence="2 3">
    <name type="scientific">Streptomyces thermoalcalitolerans</name>
    <dbReference type="NCBI Taxonomy" id="65605"/>
    <lineage>
        <taxon>Bacteria</taxon>
        <taxon>Bacillati</taxon>
        <taxon>Actinomycetota</taxon>
        <taxon>Actinomycetes</taxon>
        <taxon>Kitasatosporales</taxon>
        <taxon>Streptomycetaceae</taxon>
        <taxon>Streptomyces</taxon>
    </lineage>
</organism>
<name>A0ABN1NK09_9ACTN</name>
<accession>A0ABN1NK09</accession>
<dbReference type="InterPro" id="IPR039708">
    <property type="entry name" value="MT1774/Rv1733c-like"/>
</dbReference>
<sequence>MSGGKGTECARRRLWRWRDNPLRRREDVVEAWIVLVMLVVAVLGGALVGTVATRAIDQDLARQRADRHPVQAVLLTDTPSSTPANSPRLTAMVRWTAPDGTVQTGRAPVDEGLRAGTTITVWQDDRGVLVPPPPDPTEARVEAVLLGCAAALAFVGVTYAATALARRRLDRRRYDRWAAEWALIGPLLDRRTS</sequence>
<evidence type="ECO:0008006" key="4">
    <source>
        <dbReference type="Google" id="ProtNLM"/>
    </source>
</evidence>
<feature type="transmembrane region" description="Helical" evidence="1">
    <location>
        <begin position="31"/>
        <end position="52"/>
    </location>
</feature>
<evidence type="ECO:0000313" key="2">
    <source>
        <dbReference type="EMBL" id="GAA0909682.1"/>
    </source>
</evidence>
<evidence type="ECO:0000256" key="1">
    <source>
        <dbReference type="SAM" id="Phobius"/>
    </source>
</evidence>
<keyword evidence="1" id="KW-0472">Membrane</keyword>
<protein>
    <recommendedName>
        <fullName evidence="4">Integral membrane protein</fullName>
    </recommendedName>
</protein>
<keyword evidence="1" id="KW-0812">Transmembrane</keyword>
<reference evidence="2 3" key="1">
    <citation type="journal article" date="2019" name="Int. J. Syst. Evol. Microbiol.">
        <title>The Global Catalogue of Microorganisms (GCM) 10K type strain sequencing project: providing services to taxonomists for standard genome sequencing and annotation.</title>
        <authorList>
            <consortium name="The Broad Institute Genomics Platform"/>
            <consortium name="The Broad Institute Genome Sequencing Center for Infectious Disease"/>
            <person name="Wu L."/>
            <person name="Ma J."/>
        </authorList>
    </citation>
    <scope>NUCLEOTIDE SEQUENCE [LARGE SCALE GENOMIC DNA]</scope>
    <source>
        <strain evidence="2 3">JCM 10673</strain>
    </source>
</reference>
<dbReference type="EMBL" id="BAAAHG010000010">
    <property type="protein sequence ID" value="GAA0909682.1"/>
    <property type="molecule type" value="Genomic_DNA"/>
</dbReference>
<keyword evidence="1" id="KW-1133">Transmembrane helix</keyword>